<protein>
    <submittedName>
        <fullName evidence="1">Uncharacterized protein</fullName>
    </submittedName>
</protein>
<proteinExistence type="predicted"/>
<name>A0A0S3RPD3_PHAAN</name>
<dbReference type="PANTHER" id="PTHR36068:SF1">
    <property type="entry name" value="OS01G0102500 PROTEIN"/>
    <property type="match status" value="1"/>
</dbReference>
<organism evidence="1 2">
    <name type="scientific">Vigna angularis var. angularis</name>
    <dbReference type="NCBI Taxonomy" id="157739"/>
    <lineage>
        <taxon>Eukaryota</taxon>
        <taxon>Viridiplantae</taxon>
        <taxon>Streptophyta</taxon>
        <taxon>Embryophyta</taxon>
        <taxon>Tracheophyta</taxon>
        <taxon>Spermatophyta</taxon>
        <taxon>Magnoliopsida</taxon>
        <taxon>eudicotyledons</taxon>
        <taxon>Gunneridae</taxon>
        <taxon>Pentapetalae</taxon>
        <taxon>rosids</taxon>
        <taxon>fabids</taxon>
        <taxon>Fabales</taxon>
        <taxon>Fabaceae</taxon>
        <taxon>Papilionoideae</taxon>
        <taxon>50 kb inversion clade</taxon>
        <taxon>NPAAA clade</taxon>
        <taxon>indigoferoid/millettioid clade</taxon>
        <taxon>Phaseoleae</taxon>
        <taxon>Vigna</taxon>
    </lineage>
</organism>
<dbReference type="EMBL" id="AP015036">
    <property type="protein sequence ID" value="BAT82385.1"/>
    <property type="molecule type" value="Genomic_DNA"/>
</dbReference>
<accession>A0A0S3RPD3</accession>
<gene>
    <name evidence="1" type="primary">Vigan.03G239300</name>
    <name evidence="1" type="ORF">VIGAN_03239300</name>
</gene>
<evidence type="ECO:0000313" key="1">
    <source>
        <dbReference type="EMBL" id="BAT82385.1"/>
    </source>
</evidence>
<keyword evidence="2" id="KW-1185">Reference proteome</keyword>
<sequence>MYSPDLKNGWGIHVTQEVKLLAKKDDQFALDLAIDELVHLGMQRFHGRKDGGSQIGWQGDSHEGRRWSMVVFCVVQCEKDEPAMVDHGGAWSCWRRVEWNIIQIERRCKYGDLVVVGGVLMGGRPYCLGSL</sequence>
<evidence type="ECO:0000313" key="2">
    <source>
        <dbReference type="Proteomes" id="UP000291084"/>
    </source>
</evidence>
<dbReference type="AlphaFoldDB" id="A0A0S3RPD3"/>
<reference evidence="1 2" key="1">
    <citation type="journal article" date="2015" name="Sci. Rep.">
        <title>The power of single molecule real-time sequencing technology in the de novo assembly of a eukaryotic genome.</title>
        <authorList>
            <person name="Sakai H."/>
            <person name="Naito K."/>
            <person name="Ogiso-Tanaka E."/>
            <person name="Takahashi Y."/>
            <person name="Iseki K."/>
            <person name="Muto C."/>
            <person name="Satou K."/>
            <person name="Teruya K."/>
            <person name="Shiroma A."/>
            <person name="Shimoji M."/>
            <person name="Hirano T."/>
            <person name="Itoh T."/>
            <person name="Kaga A."/>
            <person name="Tomooka N."/>
        </authorList>
    </citation>
    <scope>NUCLEOTIDE SEQUENCE [LARGE SCALE GENOMIC DNA]</scope>
    <source>
        <strain evidence="2">cv. Shumari</strain>
    </source>
</reference>
<dbReference type="PANTHER" id="PTHR36068">
    <property type="entry name" value="OS01G0102500 PROTEIN"/>
    <property type="match status" value="1"/>
</dbReference>
<dbReference type="Proteomes" id="UP000291084">
    <property type="component" value="Chromosome 3"/>
</dbReference>